<sequence length="263" mass="29571">MLSACIALGNRLHLFDALAKMGSEEKPATAAQVAEESGCKERYVREWLAVMATSDIISVTEDEKFFIKKEHIEDLTSSAGVVSHSFLPAFLKPYEKVCSVFKKDGPYGIHHTDIAPEFHDIMAKFSEARHKKYFITDFVPALGADIKASFGIENRNKNWLSSYFKERLEKGDMDCLDIGCGKGFHVSLLGSTFPKSHFTGIDISPEAIKLAKELKNDDGKKYENLSFFEMDAMKLDPAWTNKFDLVTNINACHGQMRPDLVRM</sequence>
<dbReference type="Pfam" id="PF21320">
    <property type="entry name" value="WHD_Rv2258c"/>
    <property type="match status" value="1"/>
</dbReference>
<evidence type="ECO:0000259" key="1">
    <source>
        <dbReference type="Pfam" id="PF13847"/>
    </source>
</evidence>
<dbReference type="Proteomes" id="UP000053660">
    <property type="component" value="Unassembled WGS sequence"/>
</dbReference>
<dbReference type="InterPro" id="IPR029063">
    <property type="entry name" value="SAM-dependent_MTases_sf"/>
</dbReference>
<name>A0A0B1RQ46_OESDE</name>
<evidence type="ECO:0000313" key="3">
    <source>
        <dbReference type="EMBL" id="KHJ74749.1"/>
    </source>
</evidence>
<evidence type="ECO:0000259" key="2">
    <source>
        <dbReference type="Pfam" id="PF21320"/>
    </source>
</evidence>
<dbReference type="InterPro" id="IPR048711">
    <property type="entry name" value="WHD_Rv2258c"/>
</dbReference>
<dbReference type="CDD" id="cd02440">
    <property type="entry name" value="AdoMet_MTases"/>
    <property type="match status" value="1"/>
</dbReference>
<keyword evidence="3" id="KW-0489">Methyltransferase</keyword>
<dbReference type="PANTHER" id="PTHR45581:SF3">
    <property type="entry name" value="METHYLTRANSFERASE DOMAIN-CONTAINING PROTEIN"/>
    <property type="match status" value="1"/>
</dbReference>
<dbReference type="InterPro" id="IPR036390">
    <property type="entry name" value="WH_DNA-bd_sf"/>
</dbReference>
<dbReference type="OrthoDB" id="506498at2759"/>
<dbReference type="InterPro" id="IPR025714">
    <property type="entry name" value="Methyltranfer_dom"/>
</dbReference>
<dbReference type="InterPro" id="IPR036388">
    <property type="entry name" value="WH-like_DNA-bd_sf"/>
</dbReference>
<dbReference type="SUPFAM" id="SSF53335">
    <property type="entry name" value="S-adenosyl-L-methionine-dependent methyltransferases"/>
    <property type="match status" value="1"/>
</dbReference>
<evidence type="ECO:0000313" key="4">
    <source>
        <dbReference type="Proteomes" id="UP000053660"/>
    </source>
</evidence>
<proteinExistence type="predicted"/>
<feature type="domain" description="S-adenosylmethionine-dependent methyltransferase Rv2258c-like winged HTH" evidence="2">
    <location>
        <begin position="3"/>
        <end position="76"/>
    </location>
</feature>
<protein>
    <submittedName>
        <fullName evidence="3">Methyltransferase domain protein</fullName>
    </submittedName>
</protein>
<gene>
    <name evidence="3" type="ORF">OESDEN_25635</name>
</gene>
<dbReference type="AlphaFoldDB" id="A0A0B1RQ46"/>
<dbReference type="Pfam" id="PF13847">
    <property type="entry name" value="Methyltransf_31"/>
    <property type="match status" value="1"/>
</dbReference>
<dbReference type="Gene3D" id="1.10.10.10">
    <property type="entry name" value="Winged helix-like DNA-binding domain superfamily/Winged helix DNA-binding domain"/>
    <property type="match status" value="1"/>
</dbReference>
<dbReference type="Gene3D" id="3.40.50.150">
    <property type="entry name" value="Vaccinia Virus protein VP39"/>
    <property type="match status" value="1"/>
</dbReference>
<dbReference type="SUPFAM" id="SSF46785">
    <property type="entry name" value="Winged helix' DNA-binding domain"/>
    <property type="match status" value="1"/>
</dbReference>
<accession>A0A0B1RQ46</accession>
<dbReference type="GO" id="GO:0008168">
    <property type="term" value="F:methyltransferase activity"/>
    <property type="evidence" value="ECO:0007669"/>
    <property type="project" value="UniProtKB-KW"/>
</dbReference>
<dbReference type="PANTHER" id="PTHR45581">
    <property type="entry name" value="PROTEIN CBG10435"/>
    <property type="match status" value="1"/>
</dbReference>
<keyword evidence="4" id="KW-1185">Reference proteome</keyword>
<feature type="domain" description="Methyltransferase" evidence="1">
    <location>
        <begin position="171"/>
        <end position="260"/>
    </location>
</feature>
<organism evidence="3 4">
    <name type="scientific">Oesophagostomum dentatum</name>
    <name type="common">Nodular worm</name>
    <dbReference type="NCBI Taxonomy" id="61180"/>
    <lineage>
        <taxon>Eukaryota</taxon>
        <taxon>Metazoa</taxon>
        <taxon>Ecdysozoa</taxon>
        <taxon>Nematoda</taxon>
        <taxon>Chromadorea</taxon>
        <taxon>Rhabditida</taxon>
        <taxon>Rhabditina</taxon>
        <taxon>Rhabditomorpha</taxon>
        <taxon>Strongyloidea</taxon>
        <taxon>Strongylidae</taxon>
        <taxon>Oesophagostomum</taxon>
    </lineage>
</organism>
<dbReference type="GO" id="GO:0032259">
    <property type="term" value="P:methylation"/>
    <property type="evidence" value="ECO:0007669"/>
    <property type="project" value="UniProtKB-KW"/>
</dbReference>
<dbReference type="EMBL" id="KN613421">
    <property type="protein sequence ID" value="KHJ74749.1"/>
    <property type="molecule type" value="Genomic_DNA"/>
</dbReference>
<reference evidence="3 4" key="1">
    <citation type="submission" date="2014-03" db="EMBL/GenBank/DDBJ databases">
        <title>Draft genome of the hookworm Oesophagostomum dentatum.</title>
        <authorList>
            <person name="Mitreva M."/>
        </authorList>
    </citation>
    <scope>NUCLEOTIDE SEQUENCE [LARGE SCALE GENOMIC DNA]</scope>
    <source>
        <strain evidence="3 4">OD-Hann</strain>
    </source>
</reference>
<keyword evidence="3" id="KW-0808">Transferase</keyword>